<keyword evidence="3" id="KW-1185">Reference proteome</keyword>
<feature type="region of interest" description="Disordered" evidence="1">
    <location>
        <begin position="13"/>
        <end position="101"/>
    </location>
</feature>
<proteinExistence type="predicted"/>
<dbReference type="AlphaFoldDB" id="A0AAX6HJ56"/>
<evidence type="ECO:0000313" key="2">
    <source>
        <dbReference type="EMBL" id="KAJ6840728.1"/>
    </source>
</evidence>
<gene>
    <name evidence="2" type="ORF">M6B38_118365</name>
</gene>
<reference evidence="2" key="1">
    <citation type="journal article" date="2023" name="GigaByte">
        <title>Genome assembly of the bearded iris, Iris pallida Lam.</title>
        <authorList>
            <person name="Bruccoleri R.E."/>
            <person name="Oakeley E.J."/>
            <person name="Faust A.M.E."/>
            <person name="Altorfer M."/>
            <person name="Dessus-Babus S."/>
            <person name="Burckhardt D."/>
            <person name="Oertli M."/>
            <person name="Naumann U."/>
            <person name="Petersen F."/>
            <person name="Wong J."/>
        </authorList>
    </citation>
    <scope>NUCLEOTIDE SEQUENCE</scope>
    <source>
        <strain evidence="2">GSM-AAB239-AS_SAM_17_03QT</strain>
    </source>
</reference>
<evidence type="ECO:0000313" key="3">
    <source>
        <dbReference type="Proteomes" id="UP001140949"/>
    </source>
</evidence>
<dbReference type="Proteomes" id="UP001140949">
    <property type="component" value="Unassembled WGS sequence"/>
</dbReference>
<accession>A0AAX6HJ56</accession>
<reference evidence="2" key="2">
    <citation type="submission" date="2023-04" db="EMBL/GenBank/DDBJ databases">
        <authorList>
            <person name="Bruccoleri R.E."/>
            <person name="Oakeley E.J."/>
            <person name="Faust A.-M."/>
            <person name="Dessus-Babus S."/>
            <person name="Altorfer M."/>
            <person name="Burckhardt D."/>
            <person name="Oertli M."/>
            <person name="Naumann U."/>
            <person name="Petersen F."/>
            <person name="Wong J."/>
        </authorList>
    </citation>
    <scope>NUCLEOTIDE SEQUENCE</scope>
    <source>
        <strain evidence="2">GSM-AAB239-AS_SAM_17_03QT</strain>
        <tissue evidence="2">Leaf</tissue>
    </source>
</reference>
<dbReference type="EMBL" id="JANAVB010009198">
    <property type="protein sequence ID" value="KAJ6840728.1"/>
    <property type="molecule type" value="Genomic_DNA"/>
</dbReference>
<name>A0AAX6HJ56_IRIPA</name>
<comment type="caution">
    <text evidence="2">The sequence shown here is derived from an EMBL/GenBank/DDBJ whole genome shotgun (WGS) entry which is preliminary data.</text>
</comment>
<organism evidence="2 3">
    <name type="scientific">Iris pallida</name>
    <name type="common">Sweet iris</name>
    <dbReference type="NCBI Taxonomy" id="29817"/>
    <lineage>
        <taxon>Eukaryota</taxon>
        <taxon>Viridiplantae</taxon>
        <taxon>Streptophyta</taxon>
        <taxon>Embryophyta</taxon>
        <taxon>Tracheophyta</taxon>
        <taxon>Spermatophyta</taxon>
        <taxon>Magnoliopsida</taxon>
        <taxon>Liliopsida</taxon>
        <taxon>Asparagales</taxon>
        <taxon>Iridaceae</taxon>
        <taxon>Iridoideae</taxon>
        <taxon>Irideae</taxon>
        <taxon>Iris</taxon>
    </lineage>
</organism>
<sequence>MVLEQAHQIKWEYRKKDDLDSSDDGSDSTSSAEPVIKKLKQISDLMSNKSRKASSVSNSRSLVRKGIRKGNNMQIMKSKKEGSGSYRRRKKRSLHGDCVPDGRGTYEPATMNSNLLYMHSILEELRVARENMIEWMRGEVQKLMADTIPDTIAEEDPREREPSISKFEHHTGAVPMSNMCTPIFLRQNHQEEARNEFERHNS</sequence>
<evidence type="ECO:0000256" key="1">
    <source>
        <dbReference type="SAM" id="MobiDB-lite"/>
    </source>
</evidence>
<protein>
    <submittedName>
        <fullName evidence="2">Uncharacterized protein</fullName>
    </submittedName>
</protein>